<evidence type="ECO:0000259" key="10">
    <source>
        <dbReference type="SMART" id="SM01329"/>
    </source>
</evidence>
<protein>
    <recommendedName>
        <fullName evidence="9">Isocitrate dehydrogenase [NADP]</fullName>
        <ecNumber evidence="9">1.1.1.42</ecNumber>
    </recommendedName>
</protein>
<dbReference type="InterPro" id="IPR019818">
    <property type="entry name" value="IsoCit/isopropylmalate_DH_CS"/>
</dbReference>
<keyword evidence="4 9" id="KW-0479">Metal-binding</keyword>
<dbReference type="NCBIfam" id="NF006156">
    <property type="entry name" value="PRK08299.1"/>
    <property type="match status" value="1"/>
</dbReference>
<evidence type="ECO:0000313" key="11">
    <source>
        <dbReference type="EMBL" id="MFC6885712.1"/>
    </source>
</evidence>
<keyword evidence="6 9" id="KW-0521">NADP</keyword>
<dbReference type="PANTHER" id="PTHR11822">
    <property type="entry name" value="NADP-SPECIFIC ISOCITRATE DEHYDROGENASE"/>
    <property type="match status" value="1"/>
</dbReference>
<dbReference type="RefSeq" id="WP_160821925.1">
    <property type="nucleotide sequence ID" value="NZ_JBHSXE010000001.1"/>
</dbReference>
<dbReference type="GO" id="GO:0004450">
    <property type="term" value="F:isocitrate dehydrogenase (NADP+) activity"/>
    <property type="evidence" value="ECO:0007669"/>
    <property type="project" value="UniProtKB-EC"/>
</dbReference>
<dbReference type="Gene3D" id="3.40.718.10">
    <property type="entry name" value="Isopropylmalate Dehydrogenase"/>
    <property type="match status" value="1"/>
</dbReference>
<evidence type="ECO:0000256" key="5">
    <source>
        <dbReference type="ARBA" id="ARBA00022842"/>
    </source>
</evidence>
<organism evidence="11 12">
    <name type="scientific">Actinomadura yumaensis</name>
    <dbReference type="NCBI Taxonomy" id="111807"/>
    <lineage>
        <taxon>Bacteria</taxon>
        <taxon>Bacillati</taxon>
        <taxon>Actinomycetota</taxon>
        <taxon>Actinomycetes</taxon>
        <taxon>Streptosporangiales</taxon>
        <taxon>Thermomonosporaceae</taxon>
        <taxon>Actinomadura</taxon>
    </lineage>
</organism>
<reference evidence="12" key="1">
    <citation type="journal article" date="2019" name="Int. J. Syst. Evol. Microbiol.">
        <title>The Global Catalogue of Microorganisms (GCM) 10K type strain sequencing project: providing services to taxonomists for standard genome sequencing and annotation.</title>
        <authorList>
            <consortium name="The Broad Institute Genomics Platform"/>
            <consortium name="The Broad Institute Genome Sequencing Center for Infectious Disease"/>
            <person name="Wu L."/>
            <person name="Ma J."/>
        </authorList>
    </citation>
    <scope>NUCLEOTIDE SEQUENCE [LARGE SCALE GENOMIC DNA]</scope>
    <source>
        <strain evidence="12">JCM 3369</strain>
    </source>
</reference>
<sequence length="405" mass="45163">MPKIKVAGPVVELDGDEMTRIIWKFIKDQLILPYLDVDLKYYDLGIEYRDATDDQVTVDAANAIKQHGVGVKCATITPDEARVEEFGLKKMWRSPNGTIRNILGGVIFREPIVASNIPRLVPGWTKPIIIGRHAHGDQYKATDFVVPGPGTVTMTYTPEDGSQPMEFEVAKFPGGGVAMGMYNYDDSIRDFARTSMRYALEREMPLYMSTKNTILKAYDGRFKDIFQEIFDAEFKADFDAKGLTYEHRLIDDMVAAALKWEGGFVWAAKNYDGDVQSDTLAQGYGSLGLMTSVLMTPDGKTVEAEAAHGTVTRHYRQHQQGKPTSTNPIASIFAWTRGLEHRGKLDNTPEVVDFARKLEAVCVETVEGGQMTKDLALLVGKDTSWLTTQQFLEALDTNLQKKING</sequence>
<comment type="cofactor">
    <cofactor evidence="9">
        <name>Mg(2+)</name>
        <dbReference type="ChEBI" id="CHEBI:18420"/>
    </cofactor>
    <cofactor evidence="9">
        <name>Mn(2+)</name>
        <dbReference type="ChEBI" id="CHEBI:29035"/>
    </cofactor>
    <text evidence="9">Binds 1 Mg(2+) or Mn(2+) ion per subunit.</text>
</comment>
<dbReference type="PROSITE" id="PS00470">
    <property type="entry name" value="IDH_IMDH"/>
    <property type="match status" value="1"/>
</dbReference>
<dbReference type="InterPro" id="IPR024084">
    <property type="entry name" value="IsoPropMal-DH-like_dom"/>
</dbReference>
<dbReference type="PANTHER" id="PTHR11822:SF21">
    <property type="entry name" value="ISOCITRATE DEHYDROGENASE [NADP], MITOCHONDRIAL"/>
    <property type="match status" value="1"/>
</dbReference>
<dbReference type="PIRSF" id="PIRSF000108">
    <property type="entry name" value="IDH_NADP"/>
    <property type="match status" value="1"/>
</dbReference>
<evidence type="ECO:0000256" key="8">
    <source>
        <dbReference type="ARBA" id="ARBA00023211"/>
    </source>
</evidence>
<evidence type="ECO:0000256" key="7">
    <source>
        <dbReference type="ARBA" id="ARBA00023002"/>
    </source>
</evidence>
<name>A0ABW2CV58_9ACTN</name>
<evidence type="ECO:0000313" key="12">
    <source>
        <dbReference type="Proteomes" id="UP001596380"/>
    </source>
</evidence>
<accession>A0ABW2CV58</accession>
<keyword evidence="5 9" id="KW-0460">Magnesium</keyword>
<keyword evidence="8 9" id="KW-0464">Manganese</keyword>
<dbReference type="EMBL" id="JBHSXS010000041">
    <property type="protein sequence ID" value="MFC6885712.1"/>
    <property type="molecule type" value="Genomic_DNA"/>
</dbReference>
<comment type="catalytic activity">
    <reaction evidence="9">
        <text>D-threo-isocitrate + NADP(+) = 2-oxoglutarate + CO2 + NADPH</text>
        <dbReference type="Rhea" id="RHEA:19629"/>
        <dbReference type="ChEBI" id="CHEBI:15562"/>
        <dbReference type="ChEBI" id="CHEBI:16526"/>
        <dbReference type="ChEBI" id="CHEBI:16810"/>
        <dbReference type="ChEBI" id="CHEBI:57783"/>
        <dbReference type="ChEBI" id="CHEBI:58349"/>
        <dbReference type="EC" id="1.1.1.42"/>
    </reaction>
</comment>
<dbReference type="SMART" id="SM01329">
    <property type="entry name" value="Iso_dh"/>
    <property type="match status" value="1"/>
</dbReference>
<proteinExistence type="inferred from homology"/>
<comment type="caution">
    <text evidence="11">The sequence shown here is derived from an EMBL/GenBank/DDBJ whole genome shotgun (WGS) entry which is preliminary data.</text>
</comment>
<dbReference type="EC" id="1.1.1.42" evidence="9"/>
<evidence type="ECO:0000256" key="1">
    <source>
        <dbReference type="ARBA" id="ARBA00001936"/>
    </source>
</evidence>
<keyword evidence="12" id="KW-1185">Reference proteome</keyword>
<keyword evidence="3 9" id="KW-0816">Tricarboxylic acid cycle</keyword>
<dbReference type="SUPFAM" id="SSF53659">
    <property type="entry name" value="Isocitrate/Isopropylmalate dehydrogenase-like"/>
    <property type="match status" value="1"/>
</dbReference>
<dbReference type="Proteomes" id="UP001596380">
    <property type="component" value="Unassembled WGS sequence"/>
</dbReference>
<gene>
    <name evidence="11" type="ORF">ACFQKB_38545</name>
</gene>
<feature type="domain" description="Isopropylmalate dehydrogenase-like" evidence="10">
    <location>
        <begin position="9"/>
        <end position="395"/>
    </location>
</feature>
<dbReference type="Pfam" id="PF00180">
    <property type="entry name" value="Iso_dh"/>
    <property type="match status" value="1"/>
</dbReference>
<evidence type="ECO:0000256" key="4">
    <source>
        <dbReference type="ARBA" id="ARBA00022723"/>
    </source>
</evidence>
<evidence type="ECO:0000256" key="6">
    <source>
        <dbReference type="ARBA" id="ARBA00022857"/>
    </source>
</evidence>
<keyword evidence="7 9" id="KW-0560">Oxidoreductase</keyword>
<evidence type="ECO:0000256" key="3">
    <source>
        <dbReference type="ARBA" id="ARBA00022532"/>
    </source>
</evidence>
<evidence type="ECO:0000256" key="9">
    <source>
        <dbReference type="PIRNR" id="PIRNR000108"/>
    </source>
</evidence>
<evidence type="ECO:0000256" key="2">
    <source>
        <dbReference type="ARBA" id="ARBA00007769"/>
    </source>
</evidence>
<comment type="similarity">
    <text evidence="2 9">Belongs to the isocitrate and isopropylmalate dehydrogenases family.</text>
</comment>
<dbReference type="InterPro" id="IPR004790">
    <property type="entry name" value="Isocitrate_DH_NADP"/>
</dbReference>
<dbReference type="NCBIfam" id="TIGR00127">
    <property type="entry name" value="nadp_idh_euk"/>
    <property type="match status" value="1"/>
</dbReference>
<comment type="cofactor">
    <cofactor evidence="1">
        <name>Mn(2+)</name>
        <dbReference type="ChEBI" id="CHEBI:29035"/>
    </cofactor>
</comment>